<evidence type="ECO:0000256" key="6">
    <source>
        <dbReference type="ARBA" id="ARBA00022737"/>
    </source>
</evidence>
<keyword evidence="5" id="KW-0732">Signal</keyword>
<evidence type="ECO:0000313" key="16">
    <source>
        <dbReference type="EMBL" id="CAA2628256.1"/>
    </source>
</evidence>
<dbReference type="SMART" id="SM00220">
    <property type="entry name" value="S_TKc"/>
    <property type="match status" value="1"/>
</dbReference>
<evidence type="ECO:0000313" key="17">
    <source>
        <dbReference type="Proteomes" id="UP001189122"/>
    </source>
</evidence>
<keyword evidence="11 14" id="KW-0472">Membrane</keyword>
<dbReference type="PANTHER" id="PTHR45631:SF202">
    <property type="entry name" value="SENESCENCE-INDUCED RECEPTOR-LIKE SERINE_THREONINE-PROTEIN KINASE"/>
    <property type="match status" value="1"/>
</dbReference>
<dbReference type="PROSITE" id="PS00108">
    <property type="entry name" value="PROTEIN_KINASE_ST"/>
    <property type="match status" value="1"/>
</dbReference>
<keyword evidence="2" id="KW-0433">Leucine-rich repeat</keyword>
<dbReference type="GO" id="GO:0005524">
    <property type="term" value="F:ATP binding"/>
    <property type="evidence" value="ECO:0007669"/>
    <property type="project" value="UniProtKB-UniRule"/>
</dbReference>
<dbReference type="PROSITE" id="PS50011">
    <property type="entry name" value="PROTEIN_KINASE_DOM"/>
    <property type="match status" value="1"/>
</dbReference>
<evidence type="ECO:0000256" key="11">
    <source>
        <dbReference type="ARBA" id="ARBA00023136"/>
    </source>
</evidence>
<dbReference type="Pfam" id="PF00069">
    <property type="entry name" value="Pkinase"/>
    <property type="match status" value="1"/>
</dbReference>
<dbReference type="InterPro" id="IPR011009">
    <property type="entry name" value="Kinase-like_dom_sf"/>
</dbReference>
<proteinExistence type="predicted"/>
<keyword evidence="12" id="KW-0325">Glycoprotein</keyword>
<reference evidence="16 17" key="1">
    <citation type="submission" date="2019-12" db="EMBL/GenBank/DDBJ databases">
        <authorList>
            <person name="Scholz U."/>
            <person name="Mascher M."/>
            <person name="Fiebig A."/>
        </authorList>
    </citation>
    <scope>NUCLEOTIDE SEQUENCE</scope>
</reference>
<dbReference type="SUPFAM" id="SSF52058">
    <property type="entry name" value="L domain-like"/>
    <property type="match status" value="1"/>
</dbReference>
<protein>
    <recommendedName>
        <fullName evidence="15">Protein kinase domain-containing protein</fullName>
    </recommendedName>
</protein>
<dbReference type="InterPro" id="IPR008271">
    <property type="entry name" value="Ser/Thr_kinase_AS"/>
</dbReference>
<keyword evidence="3" id="KW-0808">Transferase</keyword>
<dbReference type="Gene3D" id="1.10.510.10">
    <property type="entry name" value="Transferase(Phosphotransferase) domain 1"/>
    <property type="match status" value="1"/>
</dbReference>
<evidence type="ECO:0000256" key="13">
    <source>
        <dbReference type="PROSITE-ProRule" id="PRU10141"/>
    </source>
</evidence>
<dbReference type="Gene3D" id="3.80.10.10">
    <property type="entry name" value="Ribonuclease Inhibitor"/>
    <property type="match status" value="1"/>
</dbReference>
<evidence type="ECO:0000256" key="5">
    <source>
        <dbReference type="ARBA" id="ARBA00022729"/>
    </source>
</evidence>
<evidence type="ECO:0000256" key="12">
    <source>
        <dbReference type="ARBA" id="ARBA00023180"/>
    </source>
</evidence>
<keyword evidence="7 13" id="KW-0547">Nucleotide-binding</keyword>
<evidence type="ECO:0000256" key="1">
    <source>
        <dbReference type="ARBA" id="ARBA00004162"/>
    </source>
</evidence>
<evidence type="ECO:0000256" key="9">
    <source>
        <dbReference type="ARBA" id="ARBA00022840"/>
    </source>
</evidence>
<keyword evidence="6" id="KW-0677">Repeat</keyword>
<dbReference type="GO" id="GO:0004672">
    <property type="term" value="F:protein kinase activity"/>
    <property type="evidence" value="ECO:0007669"/>
    <property type="project" value="InterPro"/>
</dbReference>
<keyword evidence="4 14" id="KW-0812">Transmembrane</keyword>
<evidence type="ECO:0000256" key="4">
    <source>
        <dbReference type="ARBA" id="ARBA00022692"/>
    </source>
</evidence>
<evidence type="ECO:0000256" key="2">
    <source>
        <dbReference type="ARBA" id="ARBA00022614"/>
    </source>
</evidence>
<dbReference type="SUPFAM" id="SSF56112">
    <property type="entry name" value="Protein kinase-like (PK-like)"/>
    <property type="match status" value="1"/>
</dbReference>
<keyword evidence="8" id="KW-0418">Kinase</keyword>
<dbReference type="FunFam" id="3.80.10.10:FF:000041">
    <property type="entry name" value="LRR receptor-like serine/threonine-protein kinase ERECTA"/>
    <property type="match status" value="1"/>
</dbReference>
<keyword evidence="9 13" id="KW-0067">ATP-binding</keyword>
<dbReference type="AlphaFoldDB" id="A0A7I8JBP3"/>
<dbReference type="GO" id="GO:0005886">
    <property type="term" value="C:plasma membrane"/>
    <property type="evidence" value="ECO:0007669"/>
    <property type="project" value="UniProtKB-SubCell"/>
</dbReference>
<evidence type="ECO:0000256" key="3">
    <source>
        <dbReference type="ARBA" id="ARBA00022679"/>
    </source>
</evidence>
<evidence type="ECO:0000259" key="15">
    <source>
        <dbReference type="PROSITE" id="PS50011"/>
    </source>
</evidence>
<comment type="subcellular location">
    <subcellularLocation>
        <location evidence="1">Cell membrane</location>
        <topology evidence="1">Single-pass membrane protein</topology>
    </subcellularLocation>
</comment>
<dbReference type="PROSITE" id="PS00107">
    <property type="entry name" value="PROTEIN_KINASE_ATP"/>
    <property type="match status" value="1"/>
</dbReference>
<gene>
    <name evidence="16" type="ORF">SI7747_10013903</name>
</gene>
<dbReference type="InterPro" id="IPR000719">
    <property type="entry name" value="Prot_kinase_dom"/>
</dbReference>
<dbReference type="Gene3D" id="3.30.200.20">
    <property type="entry name" value="Phosphorylase Kinase, domain 1"/>
    <property type="match status" value="1"/>
</dbReference>
<accession>A0A7I8JBP3</accession>
<dbReference type="EMBL" id="LR743597">
    <property type="protein sequence ID" value="CAA2628256.1"/>
    <property type="molecule type" value="Genomic_DNA"/>
</dbReference>
<feature type="binding site" evidence="13">
    <location>
        <position position="504"/>
    </location>
    <ligand>
        <name>ATP</name>
        <dbReference type="ChEBI" id="CHEBI:30616"/>
    </ligand>
</feature>
<sequence>MERRQNLTPFRARIGWQQPPCRFFFFILTFCMVQLFGTLLVRAQFQEGFISIDCGLVGGSDYGDHDNGLQYTGDSRYIDTERTRTFPNGTRNCYRLSPVQSGNKYLIRAIFTYGNYDGSDPDLVSEIITVSRGNVIQVCLVNTGKGTPFISVLLLRPLDVMYPFANASQSLDMYRRSNYGAERELRYPDDPYDRIWTNVTEDFLLLNTTSEVDVKEDDAFRCPRKTDYNMTIQAVRGSPGERIYVVMHFAELLKLNSPNESRQMDIKGLDGNVRLFENYSPPYLRVDHIEIANVALDASGSYNVSIYASSSSTCSFTINALESFIVRPMNESETDDHDVSAIEDIKRAFKLSRNWEADPCSPRNYTWQGDLSSSNLDGPIPTSIGNLTALVTLDLSNNNLTGPVPDILGELQSLQLLNLSRNEAIGAIPQNLCEKNQCESLKSNKRKKIIITIIIVSQINKTRMLGRVQEEMTMLGNEKYQIGKGGFGTVYLGNLNDGTNVAVKVLSSSSLQGSKEFEAEVLLLGRVHHKNLVCLLGYCADSRHLSLVYEYMDNKTLKDHLSGIHDASLLNWNQRVNIALQSAQGLDYLHNGCQPPIIHRDIKSSNILLNCELVAKLADFGLSRTFNTDSYFQNDIINQKGDVYSFGIVLLEIITGQPLYQNSMEKTHIVKWIHSKVKMLQGDFDINMAWKVVEIAMSCTSTTLEERMTMTDVMVQLKECLDSFIQSSNGTFVFGSAIPTILLCG</sequence>
<name>A0A7I8JBP3_SPIIN</name>
<dbReference type="InterPro" id="IPR024788">
    <property type="entry name" value="Malectin-like_Carb-bd_dom"/>
</dbReference>
<evidence type="ECO:0000256" key="10">
    <source>
        <dbReference type="ARBA" id="ARBA00022989"/>
    </source>
</evidence>
<feature type="domain" description="Protein kinase" evidence="15">
    <location>
        <begin position="476"/>
        <end position="725"/>
    </location>
</feature>
<keyword evidence="10 14" id="KW-1133">Transmembrane helix</keyword>
<organism evidence="16">
    <name type="scientific">Spirodela intermedia</name>
    <name type="common">Intermediate duckweed</name>
    <dbReference type="NCBI Taxonomy" id="51605"/>
    <lineage>
        <taxon>Eukaryota</taxon>
        <taxon>Viridiplantae</taxon>
        <taxon>Streptophyta</taxon>
        <taxon>Embryophyta</taxon>
        <taxon>Tracheophyta</taxon>
        <taxon>Spermatophyta</taxon>
        <taxon>Magnoliopsida</taxon>
        <taxon>Liliopsida</taxon>
        <taxon>Araceae</taxon>
        <taxon>Lemnoideae</taxon>
        <taxon>Spirodela</taxon>
    </lineage>
</organism>
<dbReference type="InterPro" id="IPR017441">
    <property type="entry name" value="Protein_kinase_ATP_BS"/>
</dbReference>
<evidence type="ECO:0000256" key="8">
    <source>
        <dbReference type="ARBA" id="ARBA00022777"/>
    </source>
</evidence>
<dbReference type="InterPro" id="IPR032675">
    <property type="entry name" value="LRR_dom_sf"/>
</dbReference>
<feature type="transmembrane region" description="Helical" evidence="14">
    <location>
        <begin position="21"/>
        <end position="41"/>
    </location>
</feature>
<evidence type="ECO:0000256" key="14">
    <source>
        <dbReference type="SAM" id="Phobius"/>
    </source>
</evidence>
<dbReference type="EMBL" id="CACRZD030000010">
    <property type="protein sequence ID" value="CAA6667510.1"/>
    <property type="molecule type" value="Genomic_DNA"/>
</dbReference>
<evidence type="ECO:0000256" key="7">
    <source>
        <dbReference type="ARBA" id="ARBA00022741"/>
    </source>
</evidence>
<dbReference type="InterPro" id="IPR001611">
    <property type="entry name" value="Leu-rich_rpt"/>
</dbReference>
<dbReference type="PANTHER" id="PTHR45631">
    <property type="entry name" value="OS07G0107800 PROTEIN-RELATED"/>
    <property type="match status" value="1"/>
</dbReference>
<dbReference type="Proteomes" id="UP001189122">
    <property type="component" value="Unassembled WGS sequence"/>
</dbReference>
<dbReference type="Pfam" id="PF00560">
    <property type="entry name" value="LRR_1"/>
    <property type="match status" value="1"/>
</dbReference>
<dbReference type="Pfam" id="PF12819">
    <property type="entry name" value="Malectin_like"/>
    <property type="match status" value="2"/>
</dbReference>
<keyword evidence="17" id="KW-1185">Reference proteome</keyword>